<dbReference type="PANTHER" id="PTHR39697:SF1">
    <property type="entry name" value="RICIN B LECTIN DOMAIN-CONTAINING PROTEIN"/>
    <property type="match status" value="1"/>
</dbReference>
<dbReference type="PANTHER" id="PTHR39697">
    <property type="entry name" value="RICIN B LECTIN DOMAIN-CONTAINING PROTEIN-RELATED"/>
    <property type="match status" value="1"/>
</dbReference>
<evidence type="ECO:0000313" key="2">
    <source>
        <dbReference type="Proteomes" id="UP001303222"/>
    </source>
</evidence>
<keyword evidence="2" id="KW-1185">Reference proteome</keyword>
<evidence type="ECO:0000313" key="1">
    <source>
        <dbReference type="EMBL" id="KAK3952844.1"/>
    </source>
</evidence>
<dbReference type="AlphaFoldDB" id="A0AAN6NXL0"/>
<protein>
    <submittedName>
        <fullName evidence="1">Uncharacterized protein</fullName>
    </submittedName>
</protein>
<reference evidence="1" key="1">
    <citation type="journal article" date="2023" name="Mol. Phylogenet. Evol.">
        <title>Genome-scale phylogeny and comparative genomics of the fungal order Sordariales.</title>
        <authorList>
            <person name="Hensen N."/>
            <person name="Bonometti L."/>
            <person name="Westerberg I."/>
            <person name="Brannstrom I.O."/>
            <person name="Guillou S."/>
            <person name="Cros-Aarteil S."/>
            <person name="Calhoun S."/>
            <person name="Haridas S."/>
            <person name="Kuo A."/>
            <person name="Mondo S."/>
            <person name="Pangilinan J."/>
            <person name="Riley R."/>
            <person name="LaButti K."/>
            <person name="Andreopoulos B."/>
            <person name="Lipzen A."/>
            <person name="Chen C."/>
            <person name="Yan M."/>
            <person name="Daum C."/>
            <person name="Ng V."/>
            <person name="Clum A."/>
            <person name="Steindorff A."/>
            <person name="Ohm R.A."/>
            <person name="Martin F."/>
            <person name="Silar P."/>
            <person name="Natvig D.O."/>
            <person name="Lalanne C."/>
            <person name="Gautier V."/>
            <person name="Ament-Velasquez S.L."/>
            <person name="Kruys A."/>
            <person name="Hutchinson M.I."/>
            <person name="Powell A.J."/>
            <person name="Barry K."/>
            <person name="Miller A.N."/>
            <person name="Grigoriev I.V."/>
            <person name="Debuchy R."/>
            <person name="Gladieux P."/>
            <person name="Hiltunen Thoren M."/>
            <person name="Johannesson H."/>
        </authorList>
    </citation>
    <scope>NUCLEOTIDE SEQUENCE</scope>
    <source>
        <strain evidence="1">CBS 626.80</strain>
    </source>
</reference>
<organism evidence="1 2">
    <name type="scientific">Pseudoneurospora amorphoporcata</name>
    <dbReference type="NCBI Taxonomy" id="241081"/>
    <lineage>
        <taxon>Eukaryota</taxon>
        <taxon>Fungi</taxon>
        <taxon>Dikarya</taxon>
        <taxon>Ascomycota</taxon>
        <taxon>Pezizomycotina</taxon>
        <taxon>Sordariomycetes</taxon>
        <taxon>Sordariomycetidae</taxon>
        <taxon>Sordariales</taxon>
        <taxon>Sordariaceae</taxon>
        <taxon>Pseudoneurospora</taxon>
    </lineage>
</organism>
<accession>A0AAN6NXL0</accession>
<sequence>MSEADYRRLDMLQHIYRDYVRLRTMTVNDSIFSARHSPPVPGSASVIERSTPVAGLTSITGRSAPVARQYHCTRHSAPGAGSTYIIVETSTGQALTFGSTGPSIATLPELTLVTGPGLTLAPVPGLSLDSHTSDPVQTVTFSGTSSFLWHCKESEGWLAFRNERTGAWLGQHDLWPFLPRPGSSDKLTSNGRFCVKREKDGDNYLLTKKFMVEGNKKGVMESIEFERYGKDGSRVVNRRIAGTNTEKVTTWEFVKVTVVPKTNSTPEE</sequence>
<comment type="caution">
    <text evidence="1">The sequence shown here is derived from an EMBL/GenBank/DDBJ whole genome shotgun (WGS) entry which is preliminary data.</text>
</comment>
<gene>
    <name evidence="1" type="ORF">QBC32DRAFT_405379</name>
</gene>
<dbReference type="EMBL" id="MU859116">
    <property type="protein sequence ID" value="KAK3952844.1"/>
    <property type="molecule type" value="Genomic_DNA"/>
</dbReference>
<name>A0AAN6NXL0_9PEZI</name>
<proteinExistence type="predicted"/>
<dbReference type="Proteomes" id="UP001303222">
    <property type="component" value="Unassembled WGS sequence"/>
</dbReference>
<reference evidence="1" key="2">
    <citation type="submission" date="2023-06" db="EMBL/GenBank/DDBJ databases">
        <authorList>
            <consortium name="Lawrence Berkeley National Laboratory"/>
            <person name="Mondo S.J."/>
            <person name="Hensen N."/>
            <person name="Bonometti L."/>
            <person name="Westerberg I."/>
            <person name="Brannstrom I.O."/>
            <person name="Guillou S."/>
            <person name="Cros-Aarteil S."/>
            <person name="Calhoun S."/>
            <person name="Haridas S."/>
            <person name="Kuo A."/>
            <person name="Pangilinan J."/>
            <person name="Riley R."/>
            <person name="Labutti K."/>
            <person name="Andreopoulos B."/>
            <person name="Lipzen A."/>
            <person name="Chen C."/>
            <person name="Yanf M."/>
            <person name="Daum C."/>
            <person name="Ng V."/>
            <person name="Clum A."/>
            <person name="Steindorff A."/>
            <person name="Ohm R."/>
            <person name="Martin F."/>
            <person name="Silar P."/>
            <person name="Natvig D."/>
            <person name="Lalanne C."/>
            <person name="Gautier V."/>
            <person name="Ament-Velasquez S.L."/>
            <person name="Kruys A."/>
            <person name="Hutchinson M.I."/>
            <person name="Powell A.J."/>
            <person name="Barry K."/>
            <person name="Miller A.N."/>
            <person name="Grigoriev I.V."/>
            <person name="Debuchy R."/>
            <person name="Gladieux P."/>
            <person name="Thoren M.H."/>
            <person name="Johannesson H."/>
        </authorList>
    </citation>
    <scope>NUCLEOTIDE SEQUENCE</scope>
    <source>
        <strain evidence="1">CBS 626.80</strain>
    </source>
</reference>